<evidence type="ECO:0000313" key="1">
    <source>
        <dbReference type="EMBL" id="OTF70902.1"/>
    </source>
</evidence>
<dbReference type="PANTHER" id="PTHR21974:SF2">
    <property type="entry name" value="RE15880P"/>
    <property type="match status" value="1"/>
</dbReference>
<dbReference type="OrthoDB" id="6432391at2759"/>
<dbReference type="Proteomes" id="UP000194236">
    <property type="component" value="Unassembled WGS sequence"/>
</dbReference>
<dbReference type="EMBL" id="MUJZ01063498">
    <property type="protein sequence ID" value="OTF70902.1"/>
    <property type="molecule type" value="Genomic_DNA"/>
</dbReference>
<keyword evidence="2" id="KW-1185">Reference proteome</keyword>
<dbReference type="PANTHER" id="PTHR21974">
    <property type="entry name" value="RE15880P"/>
    <property type="match status" value="1"/>
</dbReference>
<organism evidence="1 2">
    <name type="scientific">Euroglyphus maynei</name>
    <name type="common">Mayne's house dust mite</name>
    <dbReference type="NCBI Taxonomy" id="6958"/>
    <lineage>
        <taxon>Eukaryota</taxon>
        <taxon>Metazoa</taxon>
        <taxon>Ecdysozoa</taxon>
        <taxon>Arthropoda</taxon>
        <taxon>Chelicerata</taxon>
        <taxon>Arachnida</taxon>
        <taxon>Acari</taxon>
        <taxon>Acariformes</taxon>
        <taxon>Sarcoptiformes</taxon>
        <taxon>Astigmata</taxon>
        <taxon>Psoroptidia</taxon>
        <taxon>Analgoidea</taxon>
        <taxon>Pyroglyphidae</taxon>
        <taxon>Pyroglyphinae</taxon>
        <taxon>Euroglyphus</taxon>
    </lineage>
</organism>
<proteinExistence type="predicted"/>
<accession>A0A1Y3AR01</accession>
<dbReference type="GO" id="GO:0005929">
    <property type="term" value="C:cilium"/>
    <property type="evidence" value="ECO:0007669"/>
    <property type="project" value="TreeGrafter"/>
</dbReference>
<name>A0A1Y3AR01_EURMA</name>
<sequence>MSHYNLMSLHNNLKNVQLPHCKIEDLENLEKELVKLFNDLTMDRLQSLITSLESLRTKMVTQHKWVKEVLNKTIKSDLLNIRDKCRAKAHELRFERAMLIKHKQEQWNHDEENG</sequence>
<protein>
    <submittedName>
        <fullName evidence="1">Uncharacterized protein</fullName>
    </submittedName>
</protein>
<feature type="non-terminal residue" evidence="1">
    <location>
        <position position="114"/>
    </location>
</feature>
<gene>
    <name evidence="1" type="ORF">BLA29_009128</name>
</gene>
<reference evidence="1 2" key="1">
    <citation type="submission" date="2017-03" db="EMBL/GenBank/DDBJ databases">
        <title>Genome Survey of Euroglyphus maynei.</title>
        <authorList>
            <person name="Arlian L.G."/>
            <person name="Morgan M.S."/>
            <person name="Rider S.D."/>
        </authorList>
    </citation>
    <scope>NUCLEOTIDE SEQUENCE [LARGE SCALE GENOMIC DNA]</scope>
    <source>
        <strain evidence="1">Arlian Lab</strain>
        <tissue evidence="1">Whole body</tissue>
    </source>
</reference>
<comment type="caution">
    <text evidence="1">The sequence shown here is derived from an EMBL/GenBank/DDBJ whole genome shotgun (WGS) entry which is preliminary data.</text>
</comment>
<evidence type="ECO:0000313" key="2">
    <source>
        <dbReference type="Proteomes" id="UP000194236"/>
    </source>
</evidence>
<dbReference type="AlphaFoldDB" id="A0A1Y3AR01"/>